<dbReference type="EMBL" id="AP029264">
    <property type="protein sequence ID" value="BFF94528.1"/>
    <property type="molecule type" value="Genomic_DNA"/>
</dbReference>
<feature type="disulfide bond" evidence="14">
    <location>
        <begin position="202"/>
        <end position="209"/>
    </location>
</feature>
<dbReference type="GO" id="GO:0009986">
    <property type="term" value="C:cell surface"/>
    <property type="evidence" value="ECO:0007669"/>
    <property type="project" value="TreeGrafter"/>
</dbReference>
<dbReference type="Gene3D" id="3.30.1680.10">
    <property type="entry name" value="ligand-binding face of the semaphorins, domain 2"/>
    <property type="match status" value="1"/>
</dbReference>
<dbReference type="PRINTS" id="PR01186">
    <property type="entry name" value="INTEGRINB"/>
</dbReference>
<evidence type="ECO:0000256" key="14">
    <source>
        <dbReference type="PIRSR" id="PIRSR002512-1"/>
    </source>
</evidence>
<dbReference type="InterPro" id="IPR033760">
    <property type="entry name" value="Integrin_beta_N"/>
</dbReference>
<dbReference type="GO" id="GO:0008305">
    <property type="term" value="C:integrin complex"/>
    <property type="evidence" value="ECO:0007669"/>
    <property type="project" value="TreeGrafter"/>
</dbReference>
<proteinExistence type="inferred from homology"/>
<comment type="subcellular location">
    <subcellularLocation>
        <location evidence="1 15">Cell membrane</location>
        <topology evidence="1 15">Single-pass type I membrane protein</topology>
    </subcellularLocation>
</comment>
<feature type="disulfide bond" evidence="14">
    <location>
        <begin position="590"/>
        <end position="597"/>
    </location>
</feature>
<dbReference type="GO" id="GO:0005178">
    <property type="term" value="F:integrin binding"/>
    <property type="evidence" value="ECO:0007669"/>
    <property type="project" value="TreeGrafter"/>
</dbReference>
<accession>A0AAU9FFR6</accession>
<dbReference type="InterPro" id="IPR002369">
    <property type="entry name" value="Integrin_bsu_VWA"/>
</dbReference>
<dbReference type="Proteomes" id="UP001500889">
    <property type="component" value="Chromosome U"/>
</dbReference>
<evidence type="ECO:0000313" key="19">
    <source>
        <dbReference type="EMBL" id="BFF94528.1"/>
    </source>
</evidence>
<keyword evidence="7" id="KW-0677">Repeat</keyword>
<evidence type="ECO:0000256" key="13">
    <source>
        <dbReference type="ARBA" id="ARBA00023180"/>
    </source>
</evidence>
<feature type="disulfide bond" evidence="14">
    <location>
        <begin position="638"/>
        <end position="647"/>
    </location>
</feature>
<evidence type="ECO:0000256" key="9">
    <source>
        <dbReference type="ARBA" id="ARBA00022989"/>
    </source>
</evidence>
<feature type="disulfide bond" evidence="14">
    <location>
        <begin position="572"/>
        <end position="577"/>
    </location>
</feature>
<dbReference type="GO" id="GO:0005925">
    <property type="term" value="C:focal adhesion"/>
    <property type="evidence" value="ECO:0007669"/>
    <property type="project" value="TreeGrafter"/>
</dbReference>
<dbReference type="PANTHER" id="PTHR10082:SF59">
    <property type="entry name" value="INTEGRIN BETA-NU"/>
    <property type="match status" value="1"/>
</dbReference>
<dbReference type="Gene3D" id="3.40.50.410">
    <property type="entry name" value="von Willebrand factor, type A domain"/>
    <property type="match status" value="1"/>
</dbReference>
<gene>
    <name evidence="19" type="ORF">DMAD_12135</name>
</gene>
<evidence type="ECO:0000259" key="18">
    <source>
        <dbReference type="PROSITE" id="PS50234"/>
    </source>
</evidence>
<feature type="disulfide bond" evidence="14">
    <location>
        <begin position="56"/>
        <end position="67"/>
    </location>
</feature>
<feature type="disulfide bond" evidence="14">
    <location>
        <begin position="548"/>
        <end position="557"/>
    </location>
</feature>
<feature type="domain" description="VWFA" evidence="18">
    <location>
        <begin position="141"/>
        <end position="377"/>
    </location>
</feature>
<organism evidence="19 20">
    <name type="scientific">Drosophila madeirensis</name>
    <name type="common">Fruit fly</name>
    <dbReference type="NCBI Taxonomy" id="30013"/>
    <lineage>
        <taxon>Eukaryota</taxon>
        <taxon>Metazoa</taxon>
        <taxon>Ecdysozoa</taxon>
        <taxon>Arthropoda</taxon>
        <taxon>Hexapoda</taxon>
        <taxon>Insecta</taxon>
        <taxon>Pterygota</taxon>
        <taxon>Neoptera</taxon>
        <taxon>Endopterygota</taxon>
        <taxon>Diptera</taxon>
        <taxon>Brachycera</taxon>
        <taxon>Muscomorpha</taxon>
        <taxon>Ephydroidea</taxon>
        <taxon>Drosophilidae</taxon>
        <taxon>Drosophila</taxon>
        <taxon>Sophophora</taxon>
    </lineage>
</organism>
<dbReference type="PROSITE" id="PS52047">
    <property type="entry name" value="I_EGF_2"/>
    <property type="match status" value="1"/>
</dbReference>
<feature type="disulfide bond" evidence="14">
    <location>
        <begin position="257"/>
        <end position="298"/>
    </location>
</feature>
<dbReference type="GO" id="GO:0016477">
    <property type="term" value="P:cell migration"/>
    <property type="evidence" value="ECO:0007669"/>
    <property type="project" value="TreeGrafter"/>
</dbReference>
<feature type="disulfide bond" evidence="14">
    <location>
        <begin position="488"/>
        <end position="535"/>
    </location>
</feature>
<keyword evidence="4" id="KW-0245">EGF-like domain</keyword>
<evidence type="ECO:0000256" key="4">
    <source>
        <dbReference type="ARBA" id="ARBA00022536"/>
    </source>
</evidence>
<keyword evidence="13" id="KW-0325">Glycoprotein</keyword>
<keyword evidence="20" id="KW-1185">Reference proteome</keyword>
<dbReference type="PROSITE" id="PS50234">
    <property type="entry name" value="VWFA"/>
    <property type="match status" value="1"/>
</dbReference>
<evidence type="ECO:0000313" key="20">
    <source>
        <dbReference type="Proteomes" id="UP001500889"/>
    </source>
</evidence>
<feature type="disulfide bond" evidence="14">
    <location>
        <begin position="611"/>
        <end position="616"/>
    </location>
</feature>
<comment type="similarity">
    <text evidence="2 15">Belongs to the integrin beta chain family.</text>
</comment>
<evidence type="ECO:0000256" key="2">
    <source>
        <dbReference type="ARBA" id="ARBA00007449"/>
    </source>
</evidence>
<feature type="disulfide bond" evidence="14">
    <location>
        <begin position="43"/>
        <end position="53"/>
    </location>
</feature>
<evidence type="ECO:0000256" key="8">
    <source>
        <dbReference type="ARBA" id="ARBA00022889"/>
    </source>
</evidence>
<protein>
    <recommendedName>
        <fullName evidence="15">Integrin beta</fullName>
    </recommendedName>
</protein>
<keyword evidence="10 15" id="KW-0401">Integrin</keyword>
<dbReference type="PIRSF" id="PIRSF002512">
    <property type="entry name" value="Integrin_B"/>
    <property type="match status" value="1"/>
</dbReference>
<evidence type="ECO:0000256" key="17">
    <source>
        <dbReference type="SAM" id="SignalP"/>
    </source>
</evidence>
<dbReference type="Gene3D" id="1.20.5.100">
    <property type="entry name" value="Cytochrome c1, transmembrane anchor, C-terminal"/>
    <property type="match status" value="1"/>
</dbReference>
<dbReference type="InterPro" id="IPR057243">
    <property type="entry name" value="Integrin_I-EGF_CS"/>
</dbReference>
<dbReference type="PANTHER" id="PTHR10082">
    <property type="entry name" value="INTEGRIN BETA SUBUNIT"/>
    <property type="match status" value="1"/>
</dbReference>
<keyword evidence="5 15" id="KW-0812">Transmembrane</keyword>
<evidence type="ECO:0000256" key="12">
    <source>
        <dbReference type="ARBA" id="ARBA00023157"/>
    </source>
</evidence>
<feature type="disulfide bond" evidence="14">
    <location>
        <begin position="541"/>
        <end position="546"/>
    </location>
</feature>
<evidence type="ECO:0000256" key="5">
    <source>
        <dbReference type="ARBA" id="ARBA00022692"/>
    </source>
</evidence>
<feature type="signal peptide" evidence="17">
    <location>
        <begin position="1"/>
        <end position="30"/>
    </location>
</feature>
<dbReference type="GO" id="GO:0098609">
    <property type="term" value="P:cell-cell adhesion"/>
    <property type="evidence" value="ECO:0007669"/>
    <property type="project" value="TreeGrafter"/>
</dbReference>
<keyword evidence="8 15" id="KW-0130">Cell adhesion</keyword>
<dbReference type="SMART" id="SM01241">
    <property type="entry name" value="Integrin_b_cyt"/>
    <property type="match status" value="1"/>
</dbReference>
<dbReference type="InterPro" id="IPR015812">
    <property type="entry name" value="Integrin_bsu"/>
</dbReference>
<dbReference type="PROSITE" id="PS00243">
    <property type="entry name" value="I_EGF_1"/>
    <property type="match status" value="2"/>
</dbReference>
<dbReference type="Pfam" id="PF17205">
    <property type="entry name" value="PSI_integrin"/>
    <property type="match status" value="1"/>
</dbReference>
<evidence type="ECO:0000256" key="10">
    <source>
        <dbReference type="ARBA" id="ARBA00023037"/>
    </source>
</evidence>
<name>A0AAU9FFR6_DROMD</name>
<feature type="disulfide bond" evidence="14">
    <location>
        <begin position="579"/>
        <end position="588"/>
    </location>
</feature>
<feature type="chain" id="PRO_5043482348" description="Integrin beta" evidence="17">
    <location>
        <begin position="31"/>
        <end position="803"/>
    </location>
</feature>
<dbReference type="InterPro" id="IPR036465">
    <property type="entry name" value="vWFA_dom_sf"/>
</dbReference>
<feature type="transmembrane region" description="Helical" evidence="16">
    <location>
        <begin position="727"/>
        <end position="753"/>
    </location>
</feature>
<evidence type="ECO:0000256" key="16">
    <source>
        <dbReference type="SAM" id="Phobius"/>
    </source>
</evidence>
<dbReference type="AlphaFoldDB" id="A0AAU9FFR6"/>
<feature type="disulfide bond" evidence="14">
    <location>
        <begin position="46"/>
        <end position="78"/>
    </location>
</feature>
<dbReference type="SMART" id="SM00187">
    <property type="entry name" value="INB"/>
    <property type="match status" value="1"/>
</dbReference>
<dbReference type="Gene3D" id="2.60.40.1510">
    <property type="entry name" value="ntegrin, alpha v. Chain A, domain 3"/>
    <property type="match status" value="1"/>
</dbReference>
<dbReference type="GO" id="GO:0033627">
    <property type="term" value="P:cell adhesion mediated by integrin"/>
    <property type="evidence" value="ECO:0007669"/>
    <property type="project" value="TreeGrafter"/>
</dbReference>
<sequence>MPLVSGQGVLLLALLLVALALSLMPTEITAVSIDEQCMHADSCERCLEAHLDCAWCTDKTYQVRYRCLTRAQLQNFNCSENNIYENQPVLDLLQERPLKDYLANDDQAVQVTPQRAYLKLVKGNTQRLKLRYRTARNNPLDLYVLMDLTWTMRDDKETLEELGTQLTQTLRNLTDNYRLGFGSFADKPAMPMVLPQLKENPCAPVGGVCEPTYGYRHQLSLTEDIRAFTAAVAGSKITANLDNLEGGLDALMQVIVCTKEIGWQQQARKVVILVTDGFMHLAGDGLLAGIIERNDRQCHLNGAGEYTGSLVYDYPSLEEIYRELLRRKINVIFAVTKEVVSTYRELSALMREISYVDILSADSSNILELINKSYESLIKRTQFDDNSPDFIHLEYYTDCAGQFPKLIKRNYCNNLSLGKEIEFYVDVTLKDYPSNGVYTHKIRVEETSLNEYIDLDVELQRPCPCQEEAEPEDEDGRFRCENQGYLNCGMCTCDEGWTGTYCTCPTDATNVTTNEALLLQCRQPKGDESRSPLVCSNHGECDCGSCSCDPGYTGDYCECRECVDCDEQRADCYCGVCVCKYGWSGTRCNCNEDTDACLGPTGEVCSQRGTCDCGECSCDEPFLGKFCEIDPEKDNKLCQFYEPCVTCLIEQRQGMGACDNLSEICTSLDSQEHFTYSFVAELEADVRCLVRIVNKHGIQCDSYFGYQVIDHANYLSIQAENCEPLDYVALFGFISGFTLLIGLLLIFLILWCIRAKDAREFARFEQERANWVRQENPLYRDPVGRYEVPRVLSEKFDENPFAS</sequence>
<dbReference type="Pfam" id="PF07974">
    <property type="entry name" value="EGF_2"/>
    <property type="match status" value="1"/>
</dbReference>
<evidence type="ECO:0000256" key="11">
    <source>
        <dbReference type="ARBA" id="ARBA00023136"/>
    </source>
</evidence>
<dbReference type="GO" id="GO:0007160">
    <property type="term" value="P:cell-matrix adhesion"/>
    <property type="evidence" value="ECO:0007669"/>
    <property type="project" value="TreeGrafter"/>
</dbReference>
<dbReference type="FunFam" id="3.40.50.410:FF:000002">
    <property type="entry name" value="Integrin beta"/>
    <property type="match status" value="1"/>
</dbReference>
<dbReference type="Pfam" id="PF08725">
    <property type="entry name" value="Integrin_b_cyt"/>
    <property type="match status" value="1"/>
</dbReference>
<dbReference type="InterPro" id="IPR014836">
    <property type="entry name" value="Integrin_bsu_cyt_dom"/>
</dbReference>
<evidence type="ECO:0000256" key="15">
    <source>
        <dbReference type="RuleBase" id="RU000633"/>
    </source>
</evidence>
<evidence type="ECO:0000256" key="3">
    <source>
        <dbReference type="ARBA" id="ARBA00022475"/>
    </source>
</evidence>
<keyword evidence="3" id="KW-1003">Cell membrane</keyword>
<keyword evidence="6 17" id="KW-0732">Signal</keyword>
<dbReference type="SUPFAM" id="SSF53300">
    <property type="entry name" value="vWA-like"/>
    <property type="match status" value="1"/>
</dbReference>
<feature type="disulfide bond" evidence="14">
    <location>
        <begin position="644"/>
        <end position="722"/>
    </location>
</feature>
<dbReference type="Gene3D" id="2.10.25.10">
    <property type="entry name" value="Laminin"/>
    <property type="match status" value="2"/>
</dbReference>
<evidence type="ECO:0000256" key="7">
    <source>
        <dbReference type="ARBA" id="ARBA00022737"/>
    </source>
</evidence>
<dbReference type="SMART" id="SM00327">
    <property type="entry name" value="VWA"/>
    <property type="match status" value="1"/>
</dbReference>
<dbReference type="SUPFAM" id="SSF103575">
    <property type="entry name" value="Plexin repeat"/>
    <property type="match status" value="1"/>
</dbReference>
<keyword evidence="9 16" id="KW-1133">Transmembrane helix</keyword>
<dbReference type="GO" id="GO:0007229">
    <property type="term" value="P:integrin-mediated signaling pathway"/>
    <property type="evidence" value="ECO:0007669"/>
    <property type="project" value="UniProtKB-KW"/>
</dbReference>
<feature type="disulfide bond" evidence="14">
    <location>
        <begin position="618"/>
        <end position="627"/>
    </location>
</feature>
<feature type="disulfide bond" evidence="14">
    <location>
        <begin position="493"/>
        <end position="502"/>
    </location>
</feature>
<evidence type="ECO:0000256" key="1">
    <source>
        <dbReference type="ARBA" id="ARBA00004251"/>
    </source>
</evidence>
<evidence type="ECO:0000256" key="6">
    <source>
        <dbReference type="ARBA" id="ARBA00022729"/>
    </source>
</evidence>
<dbReference type="InterPro" id="IPR013111">
    <property type="entry name" value="EGF_extracell"/>
</dbReference>
<dbReference type="SUPFAM" id="SSF57196">
    <property type="entry name" value="EGF/Laminin"/>
    <property type="match status" value="2"/>
</dbReference>
<keyword evidence="12 14" id="KW-1015">Disulfide bond</keyword>
<dbReference type="Pfam" id="PF00362">
    <property type="entry name" value="Integrin_beta"/>
    <property type="match status" value="1"/>
</dbReference>
<keyword evidence="11 16" id="KW-0472">Membrane</keyword>
<dbReference type="InterPro" id="IPR002035">
    <property type="entry name" value="VWF_A"/>
</dbReference>
<feature type="disulfide bond" evidence="14">
    <location>
        <begin position="574"/>
        <end position="605"/>
    </location>
</feature>
<reference evidence="19 20" key="1">
    <citation type="submission" date="2024-02" db="EMBL/GenBank/DDBJ databases">
        <title>A chromosome-level genome assembly of Drosophila madeirensis, a fruit fly species endemic to Madeira island.</title>
        <authorList>
            <person name="Tomihara K."/>
            <person name="Llopart A."/>
            <person name="Yamamoto D."/>
        </authorList>
    </citation>
    <scope>NUCLEOTIDE SEQUENCE [LARGE SCALE GENOMIC DNA]</scope>
    <source>
        <strain evidence="19 20">RF1</strain>
    </source>
</reference>